<keyword evidence="9" id="KW-0963">Cytoplasm</keyword>
<dbReference type="NCBIfam" id="TIGR00043">
    <property type="entry name" value="rRNA maturation RNase YbeY"/>
    <property type="match status" value="1"/>
</dbReference>
<comment type="function">
    <text evidence="9">Single strand-specific metallo-endoribonuclease involved in late-stage 70S ribosome quality control and in maturation of the 3' terminus of the 16S rRNA.</text>
</comment>
<evidence type="ECO:0000313" key="10">
    <source>
        <dbReference type="EMBL" id="MBM7589853.1"/>
    </source>
</evidence>
<keyword evidence="8 9" id="KW-0862">Zinc</keyword>
<dbReference type="InterPro" id="IPR002036">
    <property type="entry name" value="YbeY"/>
</dbReference>
<feature type="binding site" evidence="9">
    <location>
        <position position="133"/>
    </location>
    <ligand>
        <name>Zn(2+)</name>
        <dbReference type="ChEBI" id="CHEBI:29105"/>
        <note>catalytic</note>
    </ligand>
</feature>
<dbReference type="InterPro" id="IPR020549">
    <property type="entry name" value="YbeY_CS"/>
</dbReference>
<keyword evidence="6 9" id="KW-0255">Endonuclease</keyword>
<dbReference type="SUPFAM" id="SSF55486">
    <property type="entry name" value="Metalloproteases ('zincins'), catalytic domain"/>
    <property type="match status" value="1"/>
</dbReference>
<proteinExistence type="inferred from homology"/>
<dbReference type="GO" id="GO:0006364">
    <property type="term" value="P:rRNA processing"/>
    <property type="evidence" value="ECO:0007669"/>
    <property type="project" value="UniProtKB-UniRule"/>
</dbReference>
<dbReference type="Gene3D" id="3.40.390.30">
    <property type="entry name" value="Metalloproteases ('zincins'), catalytic domain"/>
    <property type="match status" value="1"/>
</dbReference>
<gene>
    <name evidence="9" type="primary">ybeY</name>
    <name evidence="10" type="ORF">JOD01_001454</name>
</gene>
<dbReference type="GO" id="GO:0008270">
    <property type="term" value="F:zinc ion binding"/>
    <property type="evidence" value="ECO:0007669"/>
    <property type="project" value="UniProtKB-UniRule"/>
</dbReference>
<dbReference type="PANTHER" id="PTHR46986">
    <property type="entry name" value="ENDORIBONUCLEASE YBEY, CHLOROPLASTIC"/>
    <property type="match status" value="1"/>
</dbReference>
<evidence type="ECO:0000313" key="11">
    <source>
        <dbReference type="Proteomes" id="UP000717624"/>
    </source>
</evidence>
<keyword evidence="5 9" id="KW-0479">Metal-binding</keyword>
<feature type="binding site" evidence="9">
    <location>
        <position position="127"/>
    </location>
    <ligand>
        <name>Zn(2+)</name>
        <dbReference type="ChEBI" id="CHEBI:29105"/>
        <note>catalytic</note>
    </ligand>
</feature>
<dbReference type="RefSeq" id="WP_204517582.1">
    <property type="nucleotide sequence ID" value="NZ_BAABIN010000007.1"/>
</dbReference>
<keyword evidence="3 9" id="KW-0698">rRNA processing</keyword>
<dbReference type="PROSITE" id="PS01306">
    <property type="entry name" value="UPF0054"/>
    <property type="match status" value="1"/>
</dbReference>
<dbReference type="GO" id="GO:0004521">
    <property type="term" value="F:RNA endonuclease activity"/>
    <property type="evidence" value="ECO:0007669"/>
    <property type="project" value="UniProtKB-UniRule"/>
</dbReference>
<dbReference type="AlphaFoldDB" id="A0A938XSY3"/>
<evidence type="ECO:0000256" key="7">
    <source>
        <dbReference type="ARBA" id="ARBA00022801"/>
    </source>
</evidence>
<keyword evidence="11" id="KW-1185">Reference proteome</keyword>
<reference evidence="10" key="1">
    <citation type="submission" date="2021-01" db="EMBL/GenBank/DDBJ databases">
        <title>Genomic Encyclopedia of Type Strains, Phase IV (KMG-IV): sequencing the most valuable type-strain genomes for metagenomic binning, comparative biology and taxonomic classification.</title>
        <authorList>
            <person name="Goeker M."/>
        </authorList>
    </citation>
    <scope>NUCLEOTIDE SEQUENCE</scope>
    <source>
        <strain evidence="10">DSM 25523</strain>
    </source>
</reference>
<dbReference type="InterPro" id="IPR023091">
    <property type="entry name" value="MetalPrtase_cat_dom_sf_prd"/>
</dbReference>
<keyword evidence="4 9" id="KW-0540">Nuclease</keyword>
<protein>
    <recommendedName>
        <fullName evidence="9">Endoribonuclease YbeY</fullName>
        <ecNumber evidence="9">3.1.-.-</ecNumber>
    </recommendedName>
</protein>
<dbReference type="Proteomes" id="UP000717624">
    <property type="component" value="Unassembled WGS sequence"/>
</dbReference>
<dbReference type="PANTHER" id="PTHR46986:SF1">
    <property type="entry name" value="ENDORIBONUCLEASE YBEY, CHLOROPLASTIC"/>
    <property type="match status" value="1"/>
</dbReference>
<evidence type="ECO:0000256" key="6">
    <source>
        <dbReference type="ARBA" id="ARBA00022759"/>
    </source>
</evidence>
<comment type="subcellular location">
    <subcellularLocation>
        <location evidence="9">Cytoplasm</location>
    </subcellularLocation>
</comment>
<comment type="caution">
    <text evidence="10">The sequence shown here is derived from an EMBL/GenBank/DDBJ whole genome shotgun (WGS) entry which is preliminary data.</text>
</comment>
<evidence type="ECO:0000256" key="5">
    <source>
        <dbReference type="ARBA" id="ARBA00022723"/>
    </source>
</evidence>
<evidence type="ECO:0000256" key="8">
    <source>
        <dbReference type="ARBA" id="ARBA00022833"/>
    </source>
</evidence>
<dbReference type="GO" id="GO:0004222">
    <property type="term" value="F:metalloendopeptidase activity"/>
    <property type="evidence" value="ECO:0007669"/>
    <property type="project" value="InterPro"/>
</dbReference>
<dbReference type="GO" id="GO:0005737">
    <property type="term" value="C:cytoplasm"/>
    <property type="evidence" value="ECO:0007669"/>
    <property type="project" value="UniProtKB-SubCell"/>
</dbReference>
<feature type="binding site" evidence="9">
    <location>
        <position position="123"/>
    </location>
    <ligand>
        <name>Zn(2+)</name>
        <dbReference type="ChEBI" id="CHEBI:29105"/>
        <note>catalytic</note>
    </ligand>
</feature>
<keyword evidence="7 9" id="KW-0378">Hydrolase</keyword>
<comment type="cofactor">
    <cofactor evidence="9">
        <name>Zn(2+)</name>
        <dbReference type="ChEBI" id="CHEBI:29105"/>
    </cofactor>
    <text evidence="9">Binds 1 zinc ion.</text>
</comment>
<evidence type="ECO:0000256" key="3">
    <source>
        <dbReference type="ARBA" id="ARBA00022552"/>
    </source>
</evidence>
<evidence type="ECO:0000256" key="1">
    <source>
        <dbReference type="ARBA" id="ARBA00010875"/>
    </source>
</evidence>
<name>A0A938XSY3_9BACL</name>
<dbReference type="HAMAP" id="MF_00009">
    <property type="entry name" value="Endoribonucl_YbeY"/>
    <property type="match status" value="1"/>
</dbReference>
<evidence type="ECO:0000256" key="9">
    <source>
        <dbReference type="HAMAP-Rule" id="MF_00009"/>
    </source>
</evidence>
<dbReference type="Pfam" id="PF02130">
    <property type="entry name" value="YbeY"/>
    <property type="match status" value="1"/>
</dbReference>
<keyword evidence="2 9" id="KW-0690">Ribosome biogenesis</keyword>
<comment type="similarity">
    <text evidence="1 9">Belongs to the endoribonuclease YbeY family.</text>
</comment>
<organism evidence="10 11">
    <name type="scientific">Brevibacillus fulvus</name>
    <dbReference type="NCBI Taxonomy" id="1125967"/>
    <lineage>
        <taxon>Bacteria</taxon>
        <taxon>Bacillati</taxon>
        <taxon>Bacillota</taxon>
        <taxon>Bacilli</taxon>
        <taxon>Bacillales</taxon>
        <taxon>Paenibacillaceae</taxon>
        <taxon>Brevibacillus</taxon>
    </lineage>
</organism>
<accession>A0A938XSY3</accession>
<sequence>MLTIEIIQEETIDDEIAALMEKCLQTAAELEEVSGEVVVTLVDDERIHELNRQYRGVDRPTDVLSFAMNETGEGEPEIFVEEEELADFPNMLGDIIISVPRAKEQAEEYGHSLQREMGFLAVHGFLHLLGYDHGTAEEEKEMFGRQEEVLAKIGLTR</sequence>
<dbReference type="EC" id="3.1.-.-" evidence="9"/>
<evidence type="ECO:0000256" key="2">
    <source>
        <dbReference type="ARBA" id="ARBA00022517"/>
    </source>
</evidence>
<dbReference type="EMBL" id="JAFBEB010000004">
    <property type="protein sequence ID" value="MBM7589853.1"/>
    <property type="molecule type" value="Genomic_DNA"/>
</dbReference>
<evidence type="ECO:0000256" key="4">
    <source>
        <dbReference type="ARBA" id="ARBA00022722"/>
    </source>
</evidence>